<evidence type="ECO:0000313" key="15">
    <source>
        <dbReference type="EMBL" id="CAE0430841.1"/>
    </source>
</evidence>
<evidence type="ECO:0000256" key="1">
    <source>
        <dbReference type="ARBA" id="ARBA00004123"/>
    </source>
</evidence>
<evidence type="ECO:0000256" key="11">
    <source>
        <dbReference type="ARBA" id="ARBA00023049"/>
    </source>
</evidence>
<evidence type="ECO:0000256" key="10">
    <source>
        <dbReference type="ARBA" id="ARBA00022833"/>
    </source>
</evidence>
<keyword evidence="9" id="KW-0378">Hydrolase</keyword>
<evidence type="ECO:0000256" key="6">
    <source>
        <dbReference type="ARBA" id="ARBA00022670"/>
    </source>
</evidence>
<sequence>MQQNSPPSTSAATVSPSSNSSPVTNPNASASLATANDNVSNANALFTFNQDELTALRNAKAWMADPKYFKKVKVSGVAAMKMMNHAVSGVEKGMKSAGGKPVEVMGLMLGRPHTEMHDTLIVADVFPLPVEGAETRVLADDQEVLNYMIDLGESLEKTRAERFMGWYHSHPFDVDVHSHCFMSGTDVATQLQWQRSEDRNGNPWLAIVVDPLRSLAKGRPELGAFRVYPPDYTAPSNETPDGRILTDDKSRVERWGSCWNRYHTLEISFFLSSLSSNVLSIISKNVLWMNSLTSTPILEPENRDRLAERIFSVTEKLRTDIPIGVGGHTVHSRMLGFLGGSVGASGDMNIVNTGRMEGSVLEKCSRNSSELSVEQCQGCAAQLAKYLLFCAEK</sequence>
<keyword evidence="5" id="KW-0963">Cytoplasm</keyword>
<dbReference type="GO" id="GO:0005737">
    <property type="term" value="C:cytoplasm"/>
    <property type="evidence" value="ECO:0007669"/>
    <property type="project" value="UniProtKB-SubCell"/>
</dbReference>
<comment type="similarity">
    <text evidence="3">Belongs to the peptidase M67A family. CSN5 subfamily.</text>
</comment>
<dbReference type="PANTHER" id="PTHR10410">
    <property type="entry name" value="EUKARYOTIC TRANSLATION INITIATION FACTOR 3 -RELATED"/>
    <property type="match status" value="1"/>
</dbReference>
<dbReference type="Pfam" id="PF01398">
    <property type="entry name" value="JAB"/>
    <property type="match status" value="1"/>
</dbReference>
<dbReference type="InterPro" id="IPR000555">
    <property type="entry name" value="JAMM/MPN+_dom"/>
</dbReference>
<dbReference type="PROSITE" id="PS50249">
    <property type="entry name" value="MPN"/>
    <property type="match status" value="1"/>
</dbReference>
<dbReference type="SUPFAM" id="SSF102712">
    <property type="entry name" value="JAB1/MPN domain"/>
    <property type="match status" value="1"/>
</dbReference>
<proteinExistence type="inferred from homology"/>
<evidence type="ECO:0000256" key="2">
    <source>
        <dbReference type="ARBA" id="ARBA00004496"/>
    </source>
</evidence>
<dbReference type="InterPro" id="IPR037518">
    <property type="entry name" value="MPN"/>
</dbReference>
<evidence type="ECO:0000256" key="5">
    <source>
        <dbReference type="ARBA" id="ARBA00022490"/>
    </source>
</evidence>
<feature type="region of interest" description="Disordered" evidence="13">
    <location>
        <begin position="1"/>
        <end position="31"/>
    </location>
</feature>
<reference evidence="15" key="1">
    <citation type="submission" date="2021-01" db="EMBL/GenBank/DDBJ databases">
        <authorList>
            <person name="Corre E."/>
            <person name="Pelletier E."/>
            <person name="Niang G."/>
            <person name="Scheremetjew M."/>
            <person name="Finn R."/>
            <person name="Kale V."/>
            <person name="Holt S."/>
            <person name="Cochrane G."/>
            <person name="Meng A."/>
            <person name="Brown T."/>
            <person name="Cohen L."/>
        </authorList>
    </citation>
    <scope>NUCLEOTIDE SEQUENCE</scope>
    <source>
        <strain evidence="15">GSBS06</strain>
    </source>
</reference>
<feature type="domain" description="MPN" evidence="14">
    <location>
        <begin position="72"/>
        <end position="231"/>
    </location>
</feature>
<evidence type="ECO:0000256" key="7">
    <source>
        <dbReference type="ARBA" id="ARBA00022723"/>
    </source>
</evidence>
<evidence type="ECO:0000256" key="12">
    <source>
        <dbReference type="ARBA" id="ARBA00023242"/>
    </source>
</evidence>
<dbReference type="InterPro" id="IPR050242">
    <property type="entry name" value="JAMM_MPN+_peptidase_M67A"/>
</dbReference>
<keyword evidence="7" id="KW-0479">Metal-binding</keyword>
<evidence type="ECO:0000256" key="8">
    <source>
        <dbReference type="ARBA" id="ARBA00022790"/>
    </source>
</evidence>
<protein>
    <recommendedName>
        <fullName evidence="4">COP9 signalosome complex subunit 5</fullName>
    </recommendedName>
</protein>
<comment type="subcellular location">
    <subcellularLocation>
        <location evidence="2">Cytoplasm</location>
    </subcellularLocation>
    <subcellularLocation>
        <location evidence="1">Nucleus</location>
    </subcellularLocation>
</comment>
<dbReference type="GO" id="GO:0006508">
    <property type="term" value="P:proteolysis"/>
    <property type="evidence" value="ECO:0007669"/>
    <property type="project" value="UniProtKB-KW"/>
</dbReference>
<dbReference type="SMART" id="SM00232">
    <property type="entry name" value="JAB_MPN"/>
    <property type="match status" value="1"/>
</dbReference>
<keyword evidence="12" id="KW-0539">Nucleus</keyword>
<evidence type="ECO:0000259" key="14">
    <source>
        <dbReference type="PROSITE" id="PS50249"/>
    </source>
</evidence>
<name>A0A7S3PF33_9STRA</name>
<dbReference type="GO" id="GO:0008237">
    <property type="term" value="F:metallopeptidase activity"/>
    <property type="evidence" value="ECO:0007669"/>
    <property type="project" value="UniProtKB-KW"/>
</dbReference>
<gene>
    <name evidence="15" type="ORF">ASTO00021_LOCUS1196</name>
</gene>
<keyword evidence="6" id="KW-0645">Protease</keyword>
<accession>A0A7S3PF33</accession>
<dbReference type="FunFam" id="3.40.140.10:FF:000203">
    <property type="entry name" value="COP9 signalosome complex subunit 5"/>
    <property type="match status" value="1"/>
</dbReference>
<organism evidence="15">
    <name type="scientific">Aplanochytrium stocchinoi</name>
    <dbReference type="NCBI Taxonomy" id="215587"/>
    <lineage>
        <taxon>Eukaryota</taxon>
        <taxon>Sar</taxon>
        <taxon>Stramenopiles</taxon>
        <taxon>Bigyra</taxon>
        <taxon>Labyrinthulomycetes</taxon>
        <taxon>Thraustochytrida</taxon>
        <taxon>Thraustochytriidae</taxon>
        <taxon>Aplanochytrium</taxon>
    </lineage>
</organism>
<evidence type="ECO:0000256" key="9">
    <source>
        <dbReference type="ARBA" id="ARBA00022801"/>
    </source>
</evidence>
<dbReference type="Gene3D" id="3.40.140.10">
    <property type="entry name" value="Cytidine Deaminase, domain 2"/>
    <property type="match status" value="1"/>
</dbReference>
<dbReference type="GO" id="GO:0008180">
    <property type="term" value="C:COP9 signalosome"/>
    <property type="evidence" value="ECO:0007669"/>
    <property type="project" value="UniProtKB-KW"/>
</dbReference>
<dbReference type="GO" id="GO:0046872">
    <property type="term" value="F:metal ion binding"/>
    <property type="evidence" value="ECO:0007669"/>
    <property type="project" value="UniProtKB-KW"/>
</dbReference>
<evidence type="ECO:0000256" key="3">
    <source>
        <dbReference type="ARBA" id="ARBA00006008"/>
    </source>
</evidence>
<keyword evidence="10" id="KW-0862">Zinc</keyword>
<keyword evidence="11" id="KW-0482">Metalloprotease</keyword>
<dbReference type="EMBL" id="HBIN01001888">
    <property type="protein sequence ID" value="CAE0430841.1"/>
    <property type="molecule type" value="Transcribed_RNA"/>
</dbReference>
<evidence type="ECO:0000256" key="13">
    <source>
        <dbReference type="SAM" id="MobiDB-lite"/>
    </source>
</evidence>
<evidence type="ECO:0000256" key="4">
    <source>
        <dbReference type="ARBA" id="ARBA00014880"/>
    </source>
</evidence>
<keyword evidence="8" id="KW-0736">Signalosome</keyword>
<dbReference type="AlphaFoldDB" id="A0A7S3PF33"/>